<evidence type="ECO:0000256" key="1">
    <source>
        <dbReference type="SAM" id="MobiDB-lite"/>
    </source>
</evidence>
<feature type="region of interest" description="Disordered" evidence="1">
    <location>
        <begin position="482"/>
        <end position="704"/>
    </location>
</feature>
<accession>A0A914ICS7</accession>
<sequence length="704" mass="81139">MANKRVALKNLYDFDERLRCYEQAFSHDEHLNPKITNSEWTIQFVKDVFESLGNPNAEQWCYNQFIKLFVDLNFDIGQVHYDKLCAWLLKDGLNIAKECIKNHSEIGPKAMEAWGIALKILGKQVLRSTETTNSCVSIFSLAIKSNNVLTIKEAYRAWKAIVTIFAKDPTWTSVEMPRDKSSRVNQSRLQLIMTALRYKKLPVEISSEVFDCWWTCCNSLGPRLVAEFEDIAHSFMRFCVGGSPNFLRSIAKFDSIFSEVSKQLEPTTHVFFVMNQKLEKSTYAQHKWNDNAHFKVRLIDLLESLLSESPALLNEPGFCCFNDPQIVKDHSVFAVQCIRHCDQRCVDAADRDSLSERISNLMCAVLEKITTKLADDDCAAQQTLFLAQFDAWLKESTLPNETLLRTFKKLQIDSIVSQIVEKASTYGKYTDKLKESLNEWKNKQFDGRKKTLNSLCIRNPNDQLMLTKLAAAAPYEQQMNTCGYGEDGTTSGLEIDEQQKEWEDEKRTEKKEEERKQSQEGKEEAEKEEMEKEGKWTEETVSKGEETKVADKEENVEEELNEREDEEETRKSEEQETGKGGEEEEKEAEKEVEEEKKVEDNGDKEEEEKVEKEGKDEQETMKTGEEAEKEEKGEEGKKAELSMEETEKGEEDKEEALMEDVSGKEADALEEIWEANEIELVEEPTEDSNERDRERIATKNVEES</sequence>
<feature type="compositionally biased region" description="Basic and acidic residues" evidence="1">
    <location>
        <begin position="568"/>
        <end position="641"/>
    </location>
</feature>
<dbReference type="Proteomes" id="UP000887572">
    <property type="component" value="Unplaced"/>
</dbReference>
<evidence type="ECO:0000313" key="3">
    <source>
        <dbReference type="WBParaSite" id="Gr19_v10_g8700.t1"/>
    </source>
</evidence>
<dbReference type="GO" id="GO:0000723">
    <property type="term" value="P:telomere maintenance"/>
    <property type="evidence" value="ECO:0007669"/>
    <property type="project" value="TreeGrafter"/>
</dbReference>
<feature type="compositionally biased region" description="Basic and acidic residues" evidence="1">
    <location>
        <begin position="688"/>
        <end position="704"/>
    </location>
</feature>
<reference evidence="3" key="1">
    <citation type="submission" date="2022-11" db="UniProtKB">
        <authorList>
            <consortium name="WormBaseParasite"/>
        </authorList>
    </citation>
    <scope>IDENTIFICATION</scope>
</reference>
<evidence type="ECO:0000313" key="2">
    <source>
        <dbReference type="Proteomes" id="UP000887572"/>
    </source>
</evidence>
<dbReference type="PANTHER" id="PTHR22928:SF3">
    <property type="entry name" value="TELOMERE-ASSOCIATED PROTEIN RIF1"/>
    <property type="match status" value="1"/>
</dbReference>
<feature type="compositionally biased region" description="Acidic residues" evidence="1">
    <location>
        <begin position="554"/>
        <end position="567"/>
    </location>
</feature>
<dbReference type="WBParaSite" id="Gr19_v10_g8700.t1">
    <property type="protein sequence ID" value="Gr19_v10_g8700.t1"/>
    <property type="gene ID" value="Gr19_v10_g8700"/>
</dbReference>
<name>A0A914ICS7_GLORO</name>
<feature type="compositionally biased region" description="Acidic residues" evidence="1">
    <location>
        <begin position="642"/>
        <end position="658"/>
    </location>
</feature>
<dbReference type="GO" id="GO:0140445">
    <property type="term" value="C:chromosome, telomeric repeat region"/>
    <property type="evidence" value="ECO:0007669"/>
    <property type="project" value="TreeGrafter"/>
</dbReference>
<dbReference type="GO" id="GO:0005634">
    <property type="term" value="C:nucleus"/>
    <property type="evidence" value="ECO:0007669"/>
    <property type="project" value="TreeGrafter"/>
</dbReference>
<protein>
    <submittedName>
        <fullName evidence="3">Uncharacterized protein</fullName>
    </submittedName>
</protein>
<feature type="compositionally biased region" description="Basic and acidic residues" evidence="1">
    <location>
        <begin position="497"/>
        <end position="553"/>
    </location>
</feature>
<keyword evidence="2" id="KW-1185">Reference proteome</keyword>
<proteinExistence type="predicted"/>
<organism evidence="2 3">
    <name type="scientific">Globodera rostochiensis</name>
    <name type="common">Golden nematode worm</name>
    <name type="synonym">Heterodera rostochiensis</name>
    <dbReference type="NCBI Taxonomy" id="31243"/>
    <lineage>
        <taxon>Eukaryota</taxon>
        <taxon>Metazoa</taxon>
        <taxon>Ecdysozoa</taxon>
        <taxon>Nematoda</taxon>
        <taxon>Chromadorea</taxon>
        <taxon>Rhabditida</taxon>
        <taxon>Tylenchina</taxon>
        <taxon>Tylenchomorpha</taxon>
        <taxon>Tylenchoidea</taxon>
        <taxon>Heteroderidae</taxon>
        <taxon>Heteroderinae</taxon>
        <taxon>Globodera</taxon>
    </lineage>
</organism>
<feature type="compositionally biased region" description="Acidic residues" evidence="1">
    <location>
        <begin position="668"/>
        <end position="687"/>
    </location>
</feature>
<dbReference type="PANTHER" id="PTHR22928">
    <property type="entry name" value="TELOMERE-ASSOCIATED PROTEIN RIF1"/>
    <property type="match status" value="1"/>
</dbReference>
<dbReference type="AlphaFoldDB" id="A0A914ICS7"/>